<dbReference type="OrthoDB" id="331012at2157"/>
<dbReference type="InterPro" id="IPR058426">
    <property type="entry name" value="DUF8113"/>
</dbReference>
<dbReference type="EMBL" id="QKNX01000002">
    <property type="protein sequence ID" value="TKR25965.1"/>
    <property type="molecule type" value="Genomic_DNA"/>
</dbReference>
<accession>A0A4U5JBI4</accession>
<feature type="domain" description="DUF8113" evidence="2">
    <location>
        <begin position="5"/>
        <end position="93"/>
    </location>
</feature>
<gene>
    <name evidence="3" type="ORF">DM868_05575</name>
</gene>
<feature type="region of interest" description="Disordered" evidence="1">
    <location>
        <begin position="91"/>
        <end position="110"/>
    </location>
</feature>
<comment type="caution">
    <text evidence="3">The sequence shown here is derived from an EMBL/GenBank/DDBJ whole genome shotgun (WGS) entry which is preliminary data.</text>
</comment>
<sequence length="110" mass="11534">MMTDDSETAFAEERRSARKLLGDESITAFYLGVVRDGETADTTFAQTADDPEQEGLQALSLLATHVRIVANEAGVDPSTVAGDAATLAGRMEELSPGELASVENDGDADS</sequence>
<dbReference type="Proteomes" id="UP000308037">
    <property type="component" value="Unassembled WGS sequence"/>
</dbReference>
<evidence type="ECO:0000259" key="2">
    <source>
        <dbReference type="Pfam" id="PF26418"/>
    </source>
</evidence>
<keyword evidence="4" id="KW-1185">Reference proteome</keyword>
<name>A0A4U5JBI4_9EURY</name>
<reference evidence="3 4" key="1">
    <citation type="submission" date="2019-04" db="EMBL/GenBank/DDBJ databases">
        <title>Natronomonas sp. F20-122 a newhaloarchaeon isolated from a saline saltern of Isla Bacuta, Huelva, Spain.</title>
        <authorList>
            <person name="Duran-Viseras A."/>
            <person name="Sanchez-Porro C."/>
            <person name="Ventosa A."/>
        </authorList>
    </citation>
    <scope>NUCLEOTIDE SEQUENCE [LARGE SCALE GENOMIC DNA]</scope>
    <source>
        <strain evidence="3 4">F20-122</strain>
    </source>
</reference>
<protein>
    <recommendedName>
        <fullName evidence="2">DUF8113 domain-containing protein</fullName>
    </recommendedName>
</protein>
<organism evidence="3 4">
    <name type="scientific">Natronomonas salsuginis</name>
    <dbReference type="NCBI Taxonomy" id="2217661"/>
    <lineage>
        <taxon>Archaea</taxon>
        <taxon>Methanobacteriati</taxon>
        <taxon>Methanobacteriota</taxon>
        <taxon>Stenosarchaea group</taxon>
        <taxon>Halobacteria</taxon>
        <taxon>Halobacteriales</taxon>
        <taxon>Natronomonadaceae</taxon>
        <taxon>Natronomonas</taxon>
    </lineage>
</organism>
<evidence type="ECO:0000313" key="3">
    <source>
        <dbReference type="EMBL" id="TKR25965.1"/>
    </source>
</evidence>
<dbReference type="Pfam" id="PF26418">
    <property type="entry name" value="DUF8113"/>
    <property type="match status" value="1"/>
</dbReference>
<proteinExistence type="predicted"/>
<evidence type="ECO:0000313" key="4">
    <source>
        <dbReference type="Proteomes" id="UP000308037"/>
    </source>
</evidence>
<dbReference type="AlphaFoldDB" id="A0A4U5JBI4"/>
<evidence type="ECO:0000256" key="1">
    <source>
        <dbReference type="SAM" id="MobiDB-lite"/>
    </source>
</evidence>